<keyword evidence="3" id="KW-0645">Protease</keyword>
<organism evidence="3 4">
    <name type="scientific">Rhodococcoides trifolii</name>
    <dbReference type="NCBI Taxonomy" id="908250"/>
    <lineage>
        <taxon>Bacteria</taxon>
        <taxon>Bacillati</taxon>
        <taxon>Actinomycetota</taxon>
        <taxon>Actinomycetes</taxon>
        <taxon>Mycobacteriales</taxon>
        <taxon>Nocardiaceae</taxon>
        <taxon>Rhodococcoides</taxon>
    </lineage>
</organism>
<dbReference type="PROSITE" id="PS51903">
    <property type="entry name" value="CLP_R"/>
    <property type="match status" value="1"/>
</dbReference>
<reference evidence="3" key="1">
    <citation type="journal article" date="2014" name="Int. J. Syst. Evol. Microbiol.">
        <title>Complete genome sequence of Corynebacterium casei LMG S-19264T (=DSM 44701T), isolated from a smear-ripened cheese.</title>
        <authorList>
            <consortium name="US DOE Joint Genome Institute (JGI-PGF)"/>
            <person name="Walter F."/>
            <person name="Albersmeier A."/>
            <person name="Kalinowski J."/>
            <person name="Ruckert C."/>
        </authorList>
    </citation>
    <scope>NUCLEOTIDE SEQUENCE</scope>
    <source>
        <strain evidence="3">CCM 7905</strain>
    </source>
</reference>
<name>A0A917CR14_9NOCA</name>
<dbReference type="Gene3D" id="1.10.1780.10">
    <property type="entry name" value="Clp, N-terminal domain"/>
    <property type="match status" value="2"/>
</dbReference>
<reference evidence="3" key="2">
    <citation type="submission" date="2020-09" db="EMBL/GenBank/DDBJ databases">
        <authorList>
            <person name="Sun Q."/>
            <person name="Sedlacek I."/>
        </authorList>
    </citation>
    <scope>NUCLEOTIDE SEQUENCE</scope>
    <source>
        <strain evidence="3">CCM 7905</strain>
    </source>
</reference>
<dbReference type="InterPro" id="IPR004176">
    <property type="entry name" value="Clp_R_N"/>
</dbReference>
<dbReference type="AlphaFoldDB" id="A0A917CR14"/>
<keyword evidence="1" id="KW-0677">Repeat</keyword>
<protein>
    <submittedName>
        <fullName evidence="3">Clp protease</fullName>
    </submittedName>
</protein>
<accession>A0A917CR14</accession>
<comment type="caution">
    <text evidence="3">The sequence shown here is derived from an EMBL/GenBank/DDBJ whole genome shotgun (WGS) entry which is preliminary data.</text>
</comment>
<dbReference type="Proteomes" id="UP000654257">
    <property type="component" value="Unassembled WGS sequence"/>
</dbReference>
<keyword evidence="3" id="KW-0378">Hydrolase</keyword>
<dbReference type="SUPFAM" id="SSF81923">
    <property type="entry name" value="Double Clp-N motif"/>
    <property type="match status" value="1"/>
</dbReference>
<keyword evidence="4" id="KW-1185">Reference proteome</keyword>
<dbReference type="InterPro" id="IPR036628">
    <property type="entry name" value="Clp_N_dom_sf"/>
</dbReference>
<proteinExistence type="predicted"/>
<gene>
    <name evidence="3" type="ORF">GCM10007304_07460</name>
</gene>
<dbReference type="EMBL" id="BMCU01000001">
    <property type="protein sequence ID" value="GGF96034.1"/>
    <property type="molecule type" value="Genomic_DNA"/>
</dbReference>
<sequence>MFEKFAKSARVSVTCAQEEALDAGARSITPGYLLLGTVVAADGPLSELLDRTGLTAEAVRAEIGVSPPLGDQDADALKSIGIDLEAVRASVEDRFGVGALDAPEPKPRRHHRGHMSFDRPAKKVLEAGLREAVYRRDPSIELEHIVLGILRSDDPAVVTMIERHVSVAALRLDLEALLDRAA</sequence>
<evidence type="ECO:0000313" key="4">
    <source>
        <dbReference type="Proteomes" id="UP000654257"/>
    </source>
</evidence>
<dbReference type="RefSeq" id="WP_188543319.1">
    <property type="nucleotide sequence ID" value="NZ_BMCU01000001.1"/>
</dbReference>
<evidence type="ECO:0000256" key="1">
    <source>
        <dbReference type="PROSITE-ProRule" id="PRU01251"/>
    </source>
</evidence>
<dbReference type="GO" id="GO:0006508">
    <property type="term" value="P:proteolysis"/>
    <property type="evidence" value="ECO:0007669"/>
    <property type="project" value="UniProtKB-KW"/>
</dbReference>
<feature type="domain" description="Clp R" evidence="2">
    <location>
        <begin position="113"/>
        <end position="182"/>
    </location>
</feature>
<evidence type="ECO:0000259" key="2">
    <source>
        <dbReference type="PROSITE" id="PS51903"/>
    </source>
</evidence>
<dbReference type="GO" id="GO:0008233">
    <property type="term" value="F:peptidase activity"/>
    <property type="evidence" value="ECO:0007669"/>
    <property type="project" value="UniProtKB-KW"/>
</dbReference>
<evidence type="ECO:0000313" key="3">
    <source>
        <dbReference type="EMBL" id="GGF96034.1"/>
    </source>
</evidence>